<dbReference type="EMBL" id="JANLCK010000002">
    <property type="protein sequence ID" value="MCS5724895.1"/>
    <property type="molecule type" value="Genomic_DNA"/>
</dbReference>
<keyword evidence="1 2" id="KW-0238">DNA-binding</keyword>
<feature type="domain" description="HTH tetR-type" evidence="3">
    <location>
        <begin position="17"/>
        <end position="77"/>
    </location>
</feature>
<dbReference type="SUPFAM" id="SSF46689">
    <property type="entry name" value="Homeodomain-like"/>
    <property type="match status" value="1"/>
</dbReference>
<dbReference type="InterPro" id="IPR001647">
    <property type="entry name" value="HTH_TetR"/>
</dbReference>
<reference evidence="4" key="1">
    <citation type="submission" date="2022-08" db="EMBL/GenBank/DDBJ databases">
        <authorList>
            <person name="Deng Y."/>
            <person name="Han X.-F."/>
            <person name="Zhang Y.-Q."/>
        </authorList>
    </citation>
    <scope>NUCLEOTIDE SEQUENCE</scope>
    <source>
        <strain evidence="4">CPCC 203407</strain>
    </source>
</reference>
<evidence type="ECO:0000313" key="4">
    <source>
        <dbReference type="EMBL" id="MCS5724895.1"/>
    </source>
</evidence>
<keyword evidence="5" id="KW-1185">Reference proteome</keyword>
<dbReference type="InterPro" id="IPR009057">
    <property type="entry name" value="Homeodomain-like_sf"/>
</dbReference>
<dbReference type="InterPro" id="IPR050109">
    <property type="entry name" value="HTH-type_TetR-like_transc_reg"/>
</dbReference>
<dbReference type="PANTHER" id="PTHR30328:SF54">
    <property type="entry name" value="HTH-TYPE TRANSCRIPTIONAL REPRESSOR SCO4008"/>
    <property type="match status" value="1"/>
</dbReference>
<dbReference type="RefSeq" id="WP_259525368.1">
    <property type="nucleotide sequence ID" value="NZ_JANLCK010000002.1"/>
</dbReference>
<dbReference type="AlphaFoldDB" id="A0AA42BS60"/>
<dbReference type="GO" id="GO:0006355">
    <property type="term" value="P:regulation of DNA-templated transcription"/>
    <property type="evidence" value="ECO:0007669"/>
    <property type="project" value="UniProtKB-ARBA"/>
</dbReference>
<sequence length="223" mass="24731">MEPKTVLLNTPQQARSRDSWNRVLEAGERILETSGYKGFTIGAVCREASVSVDAIYARVSGKDALFLAVYENALAEMAVGQDALDDSMTLDALPIDELVRRAVTVVADIFLERAGFVRSIVLLSGSHEAVRQHGSEWTRELGHRFARLLERRSTEIPHADARFVVDACFRTVFSSIAIHIAYGSDFVSEHGQTDAQFVHELCETAVRYLLCEYRAPEPASDSP</sequence>
<accession>A0AA42BS60</accession>
<organism evidence="4 5">
    <name type="scientific">Herbiconiux oxytropis</name>
    <dbReference type="NCBI Taxonomy" id="2970915"/>
    <lineage>
        <taxon>Bacteria</taxon>
        <taxon>Bacillati</taxon>
        <taxon>Actinomycetota</taxon>
        <taxon>Actinomycetes</taxon>
        <taxon>Micrococcales</taxon>
        <taxon>Microbacteriaceae</taxon>
        <taxon>Herbiconiux</taxon>
    </lineage>
</organism>
<gene>
    <name evidence="4" type="ORF">N1028_03195</name>
</gene>
<feature type="DNA-binding region" description="H-T-H motif" evidence="2">
    <location>
        <begin position="40"/>
        <end position="59"/>
    </location>
</feature>
<evidence type="ECO:0000313" key="5">
    <source>
        <dbReference type="Proteomes" id="UP001165587"/>
    </source>
</evidence>
<dbReference type="Pfam" id="PF17918">
    <property type="entry name" value="TetR_C_15"/>
    <property type="match status" value="1"/>
</dbReference>
<dbReference type="PROSITE" id="PS50977">
    <property type="entry name" value="HTH_TETR_2"/>
    <property type="match status" value="1"/>
</dbReference>
<evidence type="ECO:0000256" key="1">
    <source>
        <dbReference type="ARBA" id="ARBA00023125"/>
    </source>
</evidence>
<proteinExistence type="predicted"/>
<evidence type="ECO:0000256" key="2">
    <source>
        <dbReference type="PROSITE-ProRule" id="PRU00335"/>
    </source>
</evidence>
<comment type="caution">
    <text evidence="4">The sequence shown here is derived from an EMBL/GenBank/DDBJ whole genome shotgun (WGS) entry which is preliminary data.</text>
</comment>
<dbReference type="Gene3D" id="1.10.357.10">
    <property type="entry name" value="Tetracycline Repressor, domain 2"/>
    <property type="match status" value="1"/>
</dbReference>
<name>A0AA42BS60_9MICO</name>
<dbReference type="GO" id="GO:0003677">
    <property type="term" value="F:DNA binding"/>
    <property type="evidence" value="ECO:0007669"/>
    <property type="project" value="UniProtKB-UniRule"/>
</dbReference>
<dbReference type="PANTHER" id="PTHR30328">
    <property type="entry name" value="TRANSCRIPTIONAL REPRESSOR"/>
    <property type="match status" value="1"/>
</dbReference>
<dbReference type="Proteomes" id="UP001165587">
    <property type="component" value="Unassembled WGS sequence"/>
</dbReference>
<dbReference type="Pfam" id="PF00440">
    <property type="entry name" value="TetR_N"/>
    <property type="match status" value="1"/>
</dbReference>
<evidence type="ECO:0000259" key="3">
    <source>
        <dbReference type="PROSITE" id="PS50977"/>
    </source>
</evidence>
<protein>
    <submittedName>
        <fullName evidence="4">TetR/AcrR family transcriptional regulator</fullName>
    </submittedName>
</protein>
<dbReference type="InterPro" id="IPR041669">
    <property type="entry name" value="TetR_C_15"/>
</dbReference>